<sequence>MDLLFLLVFVKKQQKLRVQYGRQQDITRLGGLEVVARLVSLRLAIDQGRPELNNRRGVVFHQDNARPHTSVRLFRGTIGADSVFIDDNARPLRTTDIQQLLENEDISRMDWPAFSPDLNLIEHAWEDLGRHLAARLHSPGNTQKLKHMLIDEWALSYI</sequence>
<dbReference type="Pfam" id="PF13358">
    <property type="entry name" value="DDE_3"/>
    <property type="match status" value="1"/>
</dbReference>
<dbReference type="InterPro" id="IPR036397">
    <property type="entry name" value="RNaseH_sf"/>
</dbReference>
<dbReference type="AlphaFoldDB" id="A0A8X6S209"/>
<comment type="caution">
    <text evidence="2">The sequence shown here is derived from an EMBL/GenBank/DDBJ whole genome shotgun (WGS) entry which is preliminary data.</text>
</comment>
<dbReference type="Gene3D" id="3.30.420.10">
    <property type="entry name" value="Ribonuclease H-like superfamily/Ribonuclease H"/>
    <property type="match status" value="2"/>
</dbReference>
<feature type="domain" description="Tc1-like transposase DDE" evidence="1">
    <location>
        <begin position="81"/>
        <end position="135"/>
    </location>
</feature>
<organism evidence="2 3">
    <name type="scientific">Trichonephila clavipes</name>
    <name type="common">Golden silk orbweaver</name>
    <name type="synonym">Nephila clavipes</name>
    <dbReference type="NCBI Taxonomy" id="2585209"/>
    <lineage>
        <taxon>Eukaryota</taxon>
        <taxon>Metazoa</taxon>
        <taxon>Ecdysozoa</taxon>
        <taxon>Arthropoda</taxon>
        <taxon>Chelicerata</taxon>
        <taxon>Arachnida</taxon>
        <taxon>Araneae</taxon>
        <taxon>Araneomorphae</taxon>
        <taxon>Entelegynae</taxon>
        <taxon>Araneoidea</taxon>
        <taxon>Nephilidae</taxon>
        <taxon>Trichonephila</taxon>
    </lineage>
</organism>
<gene>
    <name evidence="2" type="primary">X975_18938</name>
    <name evidence="2" type="ORF">TNCV_3863361</name>
</gene>
<keyword evidence="3" id="KW-1185">Reference proteome</keyword>
<evidence type="ECO:0000313" key="2">
    <source>
        <dbReference type="EMBL" id="GFY06032.1"/>
    </source>
</evidence>
<protein>
    <submittedName>
        <fullName evidence="2">Transposable element Tcb2 transposase</fullName>
    </submittedName>
</protein>
<name>A0A8X6S209_TRICX</name>
<reference evidence="2" key="1">
    <citation type="submission" date="2020-08" db="EMBL/GenBank/DDBJ databases">
        <title>Multicomponent nature underlies the extraordinary mechanical properties of spider dragline silk.</title>
        <authorList>
            <person name="Kono N."/>
            <person name="Nakamura H."/>
            <person name="Mori M."/>
            <person name="Yoshida Y."/>
            <person name="Ohtoshi R."/>
            <person name="Malay A.D."/>
            <person name="Moran D.A.P."/>
            <person name="Tomita M."/>
            <person name="Numata K."/>
            <person name="Arakawa K."/>
        </authorList>
    </citation>
    <scope>NUCLEOTIDE SEQUENCE</scope>
</reference>
<accession>A0A8X6S209</accession>
<dbReference type="EMBL" id="BMAU01021256">
    <property type="protein sequence ID" value="GFY06032.1"/>
    <property type="molecule type" value="Genomic_DNA"/>
</dbReference>
<dbReference type="GO" id="GO:0003676">
    <property type="term" value="F:nucleic acid binding"/>
    <property type="evidence" value="ECO:0007669"/>
    <property type="project" value="InterPro"/>
</dbReference>
<dbReference type="InterPro" id="IPR038717">
    <property type="entry name" value="Tc1-like_DDE_dom"/>
</dbReference>
<dbReference type="Proteomes" id="UP000887159">
    <property type="component" value="Unassembled WGS sequence"/>
</dbReference>
<proteinExistence type="predicted"/>
<evidence type="ECO:0000259" key="1">
    <source>
        <dbReference type="Pfam" id="PF13358"/>
    </source>
</evidence>
<evidence type="ECO:0000313" key="3">
    <source>
        <dbReference type="Proteomes" id="UP000887159"/>
    </source>
</evidence>